<dbReference type="EMBL" id="BFAA01023358">
    <property type="protein sequence ID" value="GCB82317.1"/>
    <property type="molecule type" value="Genomic_DNA"/>
</dbReference>
<dbReference type="Proteomes" id="UP000288216">
    <property type="component" value="Unassembled WGS sequence"/>
</dbReference>
<evidence type="ECO:0000313" key="1">
    <source>
        <dbReference type="EMBL" id="GCB82317.1"/>
    </source>
</evidence>
<dbReference type="InterPro" id="IPR028236">
    <property type="entry name" value="CPLANE1"/>
</dbReference>
<organism evidence="1 2">
    <name type="scientific">Scyliorhinus torazame</name>
    <name type="common">Cloudy catshark</name>
    <name type="synonym">Catulus torazame</name>
    <dbReference type="NCBI Taxonomy" id="75743"/>
    <lineage>
        <taxon>Eukaryota</taxon>
        <taxon>Metazoa</taxon>
        <taxon>Chordata</taxon>
        <taxon>Craniata</taxon>
        <taxon>Vertebrata</taxon>
        <taxon>Chondrichthyes</taxon>
        <taxon>Elasmobranchii</taxon>
        <taxon>Galeomorphii</taxon>
        <taxon>Galeoidea</taxon>
        <taxon>Carcharhiniformes</taxon>
        <taxon>Scyliorhinidae</taxon>
        <taxon>Scyliorhinus</taxon>
    </lineage>
</organism>
<gene>
    <name evidence="1" type="ORF">scyTo_0022651</name>
</gene>
<evidence type="ECO:0000313" key="2">
    <source>
        <dbReference type="Proteomes" id="UP000288216"/>
    </source>
</evidence>
<sequence length="115" mass="12766">MCHIWLSITRTLLRVEVLGDCCFCCFVFTCGDALILTTLKLKWFEQVELCISAVPFCVQWVTHTQSLAALIPGCDAVKSRGALLAAFSRDGLVLAVIINQNDPKVTSVFFLWVVL</sequence>
<keyword evidence="2" id="KW-1185">Reference proteome</keyword>
<protein>
    <recommendedName>
        <fullName evidence="3">Anaphase-promoting complex subunit 4 WD40 domain-containing protein</fullName>
    </recommendedName>
</protein>
<dbReference type="OMA" id="FEQVELC"/>
<dbReference type="AlphaFoldDB" id="A0A401QAH7"/>
<reference evidence="1 2" key="1">
    <citation type="journal article" date="2018" name="Nat. Ecol. Evol.">
        <title>Shark genomes provide insights into elasmobranch evolution and the origin of vertebrates.</title>
        <authorList>
            <person name="Hara Y"/>
            <person name="Yamaguchi K"/>
            <person name="Onimaru K"/>
            <person name="Kadota M"/>
            <person name="Koyanagi M"/>
            <person name="Keeley SD"/>
            <person name="Tatsumi K"/>
            <person name="Tanaka K"/>
            <person name="Motone F"/>
            <person name="Kageyama Y"/>
            <person name="Nozu R"/>
            <person name="Adachi N"/>
            <person name="Nishimura O"/>
            <person name="Nakagawa R"/>
            <person name="Tanegashima C"/>
            <person name="Kiyatake I"/>
            <person name="Matsumoto R"/>
            <person name="Murakumo K"/>
            <person name="Nishida K"/>
            <person name="Terakita A"/>
            <person name="Kuratani S"/>
            <person name="Sato K"/>
            <person name="Hyodo S Kuraku.S."/>
        </authorList>
    </citation>
    <scope>NUCLEOTIDE SEQUENCE [LARGE SCALE GENOMIC DNA]</scope>
</reference>
<comment type="caution">
    <text evidence="1">The sequence shown here is derived from an EMBL/GenBank/DDBJ whole genome shotgun (WGS) entry which is preliminary data.</text>
</comment>
<dbReference type="OrthoDB" id="5974632at2759"/>
<name>A0A401QAH7_SCYTO</name>
<evidence type="ECO:0008006" key="3">
    <source>
        <dbReference type="Google" id="ProtNLM"/>
    </source>
</evidence>
<dbReference type="PANTHER" id="PTHR14492:SF4">
    <property type="entry name" value="CILIOGENESIS AND PLANAR POLARITY EFFECTOR 1"/>
    <property type="match status" value="1"/>
</dbReference>
<accession>A0A401QAH7</accession>
<dbReference type="PANTHER" id="PTHR14492">
    <property type="entry name" value="JBTS17"/>
    <property type="match status" value="1"/>
</dbReference>
<proteinExistence type="predicted"/>